<reference evidence="2" key="1">
    <citation type="submission" date="2016-10" db="EMBL/GenBank/DDBJ databases">
        <authorList>
            <person name="Varghese N."/>
            <person name="Submissions S."/>
        </authorList>
    </citation>
    <scope>NUCLEOTIDE SEQUENCE [LARGE SCALE GENOMIC DNA]</scope>
    <source>
        <strain evidence="2">S9</strain>
    </source>
</reference>
<protein>
    <submittedName>
        <fullName evidence="1">Uncharacterized protein</fullName>
    </submittedName>
</protein>
<dbReference type="EMBL" id="FOGT01000018">
    <property type="protein sequence ID" value="SES34960.1"/>
    <property type="molecule type" value="Genomic_DNA"/>
</dbReference>
<dbReference type="Proteomes" id="UP000198571">
    <property type="component" value="Unassembled WGS sequence"/>
</dbReference>
<dbReference type="AlphaFoldDB" id="A0A1H9WM41"/>
<sequence>MTDENNQAMLSCQSGCHVYIRHAFDWKGNKGIEVALTEEGDPLFAYSVHLAVKDLEAAYLKGENQSGSWNDKLFIIQPAMTCEEKQEVDDSLVNWASKL</sequence>
<evidence type="ECO:0000313" key="2">
    <source>
        <dbReference type="Proteomes" id="UP000198571"/>
    </source>
</evidence>
<accession>A0A1H9WM41</accession>
<proteinExistence type="predicted"/>
<evidence type="ECO:0000313" key="1">
    <source>
        <dbReference type="EMBL" id="SES34960.1"/>
    </source>
</evidence>
<organism evidence="1 2">
    <name type="scientific">Salipaludibacillus aurantiacus</name>
    <dbReference type="NCBI Taxonomy" id="1601833"/>
    <lineage>
        <taxon>Bacteria</taxon>
        <taxon>Bacillati</taxon>
        <taxon>Bacillota</taxon>
        <taxon>Bacilli</taxon>
        <taxon>Bacillales</taxon>
        <taxon>Bacillaceae</taxon>
    </lineage>
</organism>
<dbReference type="STRING" id="1601833.SAMN05518684_11816"/>
<keyword evidence="2" id="KW-1185">Reference proteome</keyword>
<gene>
    <name evidence="1" type="ORF">SAMN05518684_11816</name>
</gene>
<name>A0A1H9WM41_9BACI</name>
<dbReference type="OrthoDB" id="2973831at2"/>